<evidence type="ECO:0000256" key="5">
    <source>
        <dbReference type="ARBA" id="ARBA00022676"/>
    </source>
</evidence>
<keyword evidence="9 11" id="KW-1133">Transmembrane helix</keyword>
<dbReference type="Pfam" id="PF03901">
    <property type="entry name" value="Glyco_transf_22"/>
    <property type="match status" value="1"/>
</dbReference>
<keyword evidence="8" id="KW-0256">Endoplasmic reticulum</keyword>
<feature type="transmembrane region" description="Helical" evidence="11">
    <location>
        <begin position="118"/>
        <end position="137"/>
    </location>
</feature>
<feature type="non-terminal residue" evidence="12">
    <location>
        <position position="201"/>
    </location>
</feature>
<evidence type="ECO:0000256" key="6">
    <source>
        <dbReference type="ARBA" id="ARBA00022679"/>
    </source>
</evidence>
<dbReference type="PANTHER" id="PTHR22760:SF3">
    <property type="entry name" value="GPI MANNOSYLTRANSFERASE 4"/>
    <property type="match status" value="1"/>
</dbReference>
<evidence type="ECO:0000256" key="1">
    <source>
        <dbReference type="ARBA" id="ARBA00004127"/>
    </source>
</evidence>
<dbReference type="PANTHER" id="PTHR22760">
    <property type="entry name" value="GLYCOSYLTRANSFERASE"/>
    <property type="match status" value="1"/>
</dbReference>
<protein>
    <recommendedName>
        <fullName evidence="13">Glycosyltransferase RgtA/B/C/D-like domain-containing protein</fullName>
    </recommendedName>
</protein>
<evidence type="ECO:0000256" key="8">
    <source>
        <dbReference type="ARBA" id="ARBA00022824"/>
    </source>
</evidence>
<dbReference type="EMBL" id="UINC01130031">
    <property type="protein sequence ID" value="SVD10835.1"/>
    <property type="molecule type" value="Genomic_DNA"/>
</dbReference>
<comment type="pathway">
    <text evidence="3">Glycolipid biosynthesis; glycosylphosphatidylinositol-anchor biosynthesis.</text>
</comment>
<evidence type="ECO:0000313" key="12">
    <source>
        <dbReference type="EMBL" id="SVD10835.1"/>
    </source>
</evidence>
<feature type="transmembrane region" description="Helical" evidence="11">
    <location>
        <begin position="7"/>
        <end position="24"/>
    </location>
</feature>
<gene>
    <name evidence="12" type="ORF">METZ01_LOCUS363689</name>
</gene>
<dbReference type="AlphaFoldDB" id="A0A382SMY4"/>
<reference evidence="12" key="1">
    <citation type="submission" date="2018-05" db="EMBL/GenBank/DDBJ databases">
        <authorList>
            <person name="Lanie J.A."/>
            <person name="Ng W.-L."/>
            <person name="Kazmierczak K.M."/>
            <person name="Andrzejewski T.M."/>
            <person name="Davidsen T.M."/>
            <person name="Wayne K.J."/>
            <person name="Tettelin H."/>
            <person name="Glass J.I."/>
            <person name="Rusch D."/>
            <person name="Podicherti R."/>
            <person name="Tsui H.-C.T."/>
            <person name="Winkler M.E."/>
        </authorList>
    </citation>
    <scope>NUCLEOTIDE SEQUENCE</scope>
</reference>
<dbReference type="GO" id="GO:0000026">
    <property type="term" value="F:alpha-1,2-mannosyltransferase activity"/>
    <property type="evidence" value="ECO:0007669"/>
    <property type="project" value="TreeGrafter"/>
</dbReference>
<comment type="subcellular location">
    <subcellularLocation>
        <location evidence="1">Endomembrane system</location>
        <topology evidence="1">Multi-pass membrane protein</topology>
    </subcellularLocation>
    <subcellularLocation>
        <location evidence="2">Endoplasmic reticulum membrane</location>
    </subcellularLocation>
</comment>
<proteinExistence type="predicted"/>
<evidence type="ECO:0008006" key="13">
    <source>
        <dbReference type="Google" id="ProtNLM"/>
    </source>
</evidence>
<dbReference type="InterPro" id="IPR005599">
    <property type="entry name" value="GPI_mannosylTrfase"/>
</dbReference>
<keyword evidence="5" id="KW-0328">Glycosyltransferase</keyword>
<evidence type="ECO:0000256" key="4">
    <source>
        <dbReference type="ARBA" id="ARBA00022502"/>
    </source>
</evidence>
<feature type="transmembrane region" description="Helical" evidence="11">
    <location>
        <begin position="84"/>
        <end position="106"/>
    </location>
</feature>
<keyword evidence="10 11" id="KW-0472">Membrane</keyword>
<name>A0A382SMY4_9ZZZZ</name>
<accession>A0A382SMY4</accession>
<evidence type="ECO:0000256" key="11">
    <source>
        <dbReference type="SAM" id="Phobius"/>
    </source>
</evidence>
<dbReference type="GO" id="GO:0006506">
    <property type="term" value="P:GPI anchor biosynthetic process"/>
    <property type="evidence" value="ECO:0007669"/>
    <property type="project" value="UniProtKB-KW"/>
</dbReference>
<keyword evidence="7 11" id="KW-0812">Transmembrane</keyword>
<dbReference type="GO" id="GO:0005789">
    <property type="term" value="C:endoplasmic reticulum membrane"/>
    <property type="evidence" value="ECO:0007669"/>
    <property type="project" value="UniProtKB-SubCell"/>
</dbReference>
<evidence type="ECO:0000256" key="10">
    <source>
        <dbReference type="ARBA" id="ARBA00023136"/>
    </source>
</evidence>
<evidence type="ECO:0000256" key="3">
    <source>
        <dbReference type="ARBA" id="ARBA00004687"/>
    </source>
</evidence>
<organism evidence="12">
    <name type="scientific">marine metagenome</name>
    <dbReference type="NCBI Taxonomy" id="408172"/>
    <lineage>
        <taxon>unclassified sequences</taxon>
        <taxon>metagenomes</taxon>
        <taxon>ecological metagenomes</taxon>
    </lineage>
</organism>
<evidence type="ECO:0000256" key="9">
    <source>
        <dbReference type="ARBA" id="ARBA00022989"/>
    </source>
</evidence>
<feature type="transmembrane region" description="Helical" evidence="11">
    <location>
        <begin position="170"/>
        <end position="197"/>
    </location>
</feature>
<sequence length="201" mass="24024">MRITEKHWFTAAFLIYLVAAWFSVGHYHDDEYYQILDFAAYKLGFEMQNKVMWEYEAAIRSGLQPFITYVVAKGLMFFNITSPFIWAFSLRLLSLCVSFISIFAFFQVIKKEINTEKYLTWILFFLLFSWILIFLNIRFSSEGWSSSLFILAYALYFHKESLETKKYFFVGLLLGIAFLFRYQLGFFIFGFGLWALFQRNE</sequence>
<keyword evidence="6" id="KW-0808">Transferase</keyword>
<evidence type="ECO:0000256" key="7">
    <source>
        <dbReference type="ARBA" id="ARBA00022692"/>
    </source>
</evidence>
<keyword evidence="4" id="KW-0337">GPI-anchor biosynthesis</keyword>
<evidence type="ECO:0000256" key="2">
    <source>
        <dbReference type="ARBA" id="ARBA00004586"/>
    </source>
</evidence>